<keyword evidence="6" id="KW-1185">Reference proteome</keyword>
<dbReference type="AlphaFoldDB" id="A0AAU9JNB5"/>
<dbReference type="PANTHER" id="PTHR11502">
    <property type="entry name" value="40S RIBOSOMAL PROTEIN S6"/>
    <property type="match status" value="1"/>
</dbReference>
<comment type="similarity">
    <text evidence="1 4">Belongs to the eukaryotic ribosomal protein eS6 family.</text>
</comment>
<evidence type="ECO:0000256" key="1">
    <source>
        <dbReference type="ARBA" id="ARBA00009312"/>
    </source>
</evidence>
<evidence type="ECO:0000313" key="5">
    <source>
        <dbReference type="EMBL" id="CAG9329326.1"/>
    </source>
</evidence>
<dbReference type="Proteomes" id="UP001162131">
    <property type="component" value="Unassembled WGS sequence"/>
</dbReference>
<evidence type="ECO:0000313" key="6">
    <source>
        <dbReference type="Proteomes" id="UP001162131"/>
    </source>
</evidence>
<dbReference type="Gene3D" id="1.20.5.2650">
    <property type="match status" value="1"/>
</dbReference>
<reference evidence="5" key="1">
    <citation type="submission" date="2021-09" db="EMBL/GenBank/DDBJ databases">
        <authorList>
            <consortium name="AG Swart"/>
            <person name="Singh M."/>
            <person name="Singh A."/>
            <person name="Seah K."/>
            <person name="Emmerich C."/>
        </authorList>
    </citation>
    <scope>NUCLEOTIDE SEQUENCE</scope>
    <source>
        <strain evidence="5">ATCC30299</strain>
    </source>
</reference>
<dbReference type="Pfam" id="PF01092">
    <property type="entry name" value="Ribosomal_S6e"/>
    <property type="match status" value="1"/>
</dbReference>
<dbReference type="GO" id="GO:1990904">
    <property type="term" value="C:ribonucleoprotein complex"/>
    <property type="evidence" value="ECO:0007669"/>
    <property type="project" value="UniProtKB-KW"/>
</dbReference>
<evidence type="ECO:0000256" key="3">
    <source>
        <dbReference type="ARBA" id="ARBA00023274"/>
    </source>
</evidence>
<name>A0AAU9JNB5_9CILI</name>
<dbReference type="PIRSF" id="PIRSF002129">
    <property type="entry name" value="Ribosom_S6_euk"/>
    <property type="match status" value="1"/>
</dbReference>
<dbReference type="InterPro" id="IPR001377">
    <property type="entry name" value="Ribosomal_eS6"/>
</dbReference>
<keyword evidence="2 4" id="KW-0689">Ribosomal protein</keyword>
<comment type="caution">
    <text evidence="5">The sequence shown here is derived from an EMBL/GenBank/DDBJ whole genome shotgun (WGS) entry which is preliminary data.</text>
</comment>
<dbReference type="GO" id="GO:0003735">
    <property type="term" value="F:structural constituent of ribosome"/>
    <property type="evidence" value="ECO:0007669"/>
    <property type="project" value="InterPro"/>
</dbReference>
<sequence>MKFNISFPETGQQKCIDIDDERKVRLFYDRRMGQEIDGEALGEEFKGYIFRISGGNDKQGFSMKQGVLENKRVRLLLSAGHTNYRPRKKGERKRKSVRGCIVGHDIAVLQLVVTKKGPGELPGITDSPIARRLGPKRASRIRKLFALDKGVDKKSVKAEERDDVRKYVVKREIKREGKKPYFKAPKIQRLITAERLRRKTKEKAQKKERWQRAKEAAKKYNVLLNNVLHERHVAEAQAHTQKVEEKKA</sequence>
<keyword evidence="3 4" id="KW-0687">Ribonucleoprotein</keyword>
<gene>
    <name evidence="5" type="ORF">BSTOLATCC_MIC48150</name>
</gene>
<dbReference type="GO" id="GO:0005840">
    <property type="term" value="C:ribosome"/>
    <property type="evidence" value="ECO:0007669"/>
    <property type="project" value="UniProtKB-KW"/>
</dbReference>
<dbReference type="GO" id="GO:0006412">
    <property type="term" value="P:translation"/>
    <property type="evidence" value="ECO:0007669"/>
    <property type="project" value="InterPro"/>
</dbReference>
<accession>A0AAU9JNB5</accession>
<dbReference type="EMBL" id="CAJZBQ010000047">
    <property type="protein sequence ID" value="CAG9329326.1"/>
    <property type="molecule type" value="Genomic_DNA"/>
</dbReference>
<dbReference type="SMART" id="SM01405">
    <property type="entry name" value="Ribosomal_S6e"/>
    <property type="match status" value="1"/>
</dbReference>
<evidence type="ECO:0000256" key="2">
    <source>
        <dbReference type="ARBA" id="ARBA00022980"/>
    </source>
</evidence>
<evidence type="ECO:0000256" key="4">
    <source>
        <dbReference type="PIRNR" id="PIRNR002129"/>
    </source>
</evidence>
<organism evidence="5 6">
    <name type="scientific">Blepharisma stoltei</name>
    <dbReference type="NCBI Taxonomy" id="1481888"/>
    <lineage>
        <taxon>Eukaryota</taxon>
        <taxon>Sar</taxon>
        <taxon>Alveolata</taxon>
        <taxon>Ciliophora</taxon>
        <taxon>Postciliodesmatophora</taxon>
        <taxon>Heterotrichea</taxon>
        <taxon>Heterotrichida</taxon>
        <taxon>Blepharismidae</taxon>
        <taxon>Blepharisma</taxon>
    </lineage>
</organism>
<proteinExistence type="inferred from homology"/>
<protein>
    <recommendedName>
        <fullName evidence="4">40S ribosomal protein S6</fullName>
    </recommendedName>
</protein>
<dbReference type="InterPro" id="IPR014401">
    <property type="entry name" value="Ribosomal_eS6-like"/>
</dbReference>